<feature type="non-terminal residue" evidence="2">
    <location>
        <position position="41"/>
    </location>
</feature>
<dbReference type="EMBL" id="CAJVPJ010002773">
    <property type="protein sequence ID" value="CAG8629060.1"/>
    <property type="molecule type" value="Genomic_DNA"/>
</dbReference>
<reference evidence="2" key="1">
    <citation type="submission" date="2021-06" db="EMBL/GenBank/DDBJ databases">
        <authorList>
            <person name="Kallberg Y."/>
            <person name="Tangrot J."/>
            <person name="Rosling A."/>
        </authorList>
    </citation>
    <scope>NUCLEOTIDE SEQUENCE</scope>
    <source>
        <strain evidence="2">IA702</strain>
    </source>
</reference>
<feature type="coiled-coil region" evidence="1">
    <location>
        <begin position="4"/>
        <end position="31"/>
    </location>
</feature>
<accession>A0A9N9D8G7</accession>
<evidence type="ECO:0000313" key="3">
    <source>
        <dbReference type="Proteomes" id="UP000789572"/>
    </source>
</evidence>
<dbReference type="Proteomes" id="UP000789572">
    <property type="component" value="Unassembled WGS sequence"/>
</dbReference>
<evidence type="ECO:0000256" key="1">
    <source>
        <dbReference type="SAM" id="Coils"/>
    </source>
</evidence>
<gene>
    <name evidence="2" type="ORF">POCULU_LOCUS8796</name>
</gene>
<name>A0A9N9D8G7_9GLOM</name>
<sequence>MTPLQQESEVVENINNQLASLNININDTVEEQLCFRKSGVE</sequence>
<comment type="caution">
    <text evidence="2">The sequence shown here is derived from an EMBL/GenBank/DDBJ whole genome shotgun (WGS) entry which is preliminary data.</text>
</comment>
<organism evidence="2 3">
    <name type="scientific">Paraglomus occultum</name>
    <dbReference type="NCBI Taxonomy" id="144539"/>
    <lineage>
        <taxon>Eukaryota</taxon>
        <taxon>Fungi</taxon>
        <taxon>Fungi incertae sedis</taxon>
        <taxon>Mucoromycota</taxon>
        <taxon>Glomeromycotina</taxon>
        <taxon>Glomeromycetes</taxon>
        <taxon>Paraglomerales</taxon>
        <taxon>Paraglomeraceae</taxon>
        <taxon>Paraglomus</taxon>
    </lineage>
</organism>
<keyword evidence="3" id="KW-1185">Reference proteome</keyword>
<protein>
    <submittedName>
        <fullName evidence="2">4466_t:CDS:1</fullName>
    </submittedName>
</protein>
<dbReference type="AlphaFoldDB" id="A0A9N9D8G7"/>
<evidence type="ECO:0000313" key="2">
    <source>
        <dbReference type="EMBL" id="CAG8629060.1"/>
    </source>
</evidence>
<proteinExistence type="predicted"/>
<keyword evidence="1" id="KW-0175">Coiled coil</keyword>